<dbReference type="AlphaFoldDB" id="X1LX54"/>
<sequence>MKFLKKTAVFLVSFLALTSTVFASQASEGAATTSIPTAWWIAPLASVVALVIAYIFYKKVISTPEGNEQMIAIASHAMREAGGLLEVSLKDVNLESETRIGD</sequence>
<organism evidence="2">
    <name type="scientific">marine sediment metagenome</name>
    <dbReference type="NCBI Taxonomy" id="412755"/>
    <lineage>
        <taxon>unclassified sequences</taxon>
        <taxon>metagenomes</taxon>
        <taxon>ecological metagenomes</taxon>
    </lineage>
</organism>
<protein>
    <submittedName>
        <fullName evidence="2">Uncharacterized protein</fullName>
    </submittedName>
</protein>
<feature type="transmembrane region" description="Helical" evidence="1">
    <location>
        <begin position="39"/>
        <end position="57"/>
    </location>
</feature>
<gene>
    <name evidence="2" type="ORF">S06H3_37488</name>
</gene>
<evidence type="ECO:0000256" key="1">
    <source>
        <dbReference type="SAM" id="Phobius"/>
    </source>
</evidence>
<proteinExistence type="predicted"/>
<comment type="caution">
    <text evidence="2">The sequence shown here is derived from an EMBL/GenBank/DDBJ whole genome shotgun (WGS) entry which is preliminary data.</text>
</comment>
<keyword evidence="1" id="KW-1133">Transmembrane helix</keyword>
<evidence type="ECO:0000313" key="2">
    <source>
        <dbReference type="EMBL" id="GAI23952.1"/>
    </source>
</evidence>
<keyword evidence="1" id="KW-0472">Membrane</keyword>
<keyword evidence="1" id="KW-0812">Transmembrane</keyword>
<dbReference type="EMBL" id="BARV01022782">
    <property type="protein sequence ID" value="GAI23952.1"/>
    <property type="molecule type" value="Genomic_DNA"/>
</dbReference>
<name>X1LX54_9ZZZZ</name>
<reference evidence="2" key="1">
    <citation type="journal article" date="2014" name="Front. Microbiol.">
        <title>High frequency of phylogenetically diverse reductive dehalogenase-homologous genes in deep subseafloor sedimentary metagenomes.</title>
        <authorList>
            <person name="Kawai M."/>
            <person name="Futagami T."/>
            <person name="Toyoda A."/>
            <person name="Takaki Y."/>
            <person name="Nishi S."/>
            <person name="Hori S."/>
            <person name="Arai W."/>
            <person name="Tsubouchi T."/>
            <person name="Morono Y."/>
            <person name="Uchiyama I."/>
            <person name="Ito T."/>
            <person name="Fujiyama A."/>
            <person name="Inagaki F."/>
            <person name="Takami H."/>
        </authorList>
    </citation>
    <scope>NUCLEOTIDE SEQUENCE</scope>
    <source>
        <strain evidence="2">Expedition CK06-06</strain>
    </source>
</reference>
<accession>X1LX54</accession>